<gene>
    <name evidence="2" type="ORF">ACFQ0F_06445</name>
</gene>
<feature type="transmembrane region" description="Helical" evidence="1">
    <location>
        <begin position="358"/>
        <end position="383"/>
    </location>
</feature>
<evidence type="ECO:0000313" key="2">
    <source>
        <dbReference type="EMBL" id="MFD0950029.1"/>
    </source>
</evidence>
<name>A0ABW3HFM8_9GAMM</name>
<protein>
    <recommendedName>
        <fullName evidence="4">O-antigen ligase-like membrane protein</fullName>
    </recommendedName>
</protein>
<feature type="transmembrane region" description="Helical" evidence="1">
    <location>
        <begin position="102"/>
        <end position="120"/>
    </location>
</feature>
<evidence type="ECO:0000313" key="3">
    <source>
        <dbReference type="Proteomes" id="UP001597044"/>
    </source>
</evidence>
<evidence type="ECO:0008006" key="4">
    <source>
        <dbReference type="Google" id="ProtNLM"/>
    </source>
</evidence>
<feature type="transmembrane region" description="Helical" evidence="1">
    <location>
        <begin position="182"/>
        <end position="208"/>
    </location>
</feature>
<evidence type="ECO:0000256" key="1">
    <source>
        <dbReference type="SAM" id="Phobius"/>
    </source>
</evidence>
<accession>A0ABW3HFM8</accession>
<feature type="transmembrane region" description="Helical" evidence="1">
    <location>
        <begin position="78"/>
        <end position="95"/>
    </location>
</feature>
<organism evidence="2 3">
    <name type="scientific">Paraperlucidibaca wandonensis</name>
    <dbReference type="NCBI Taxonomy" id="1268273"/>
    <lineage>
        <taxon>Bacteria</taxon>
        <taxon>Pseudomonadati</taxon>
        <taxon>Pseudomonadota</taxon>
        <taxon>Gammaproteobacteria</taxon>
        <taxon>Moraxellales</taxon>
        <taxon>Moraxellaceae</taxon>
        <taxon>Paraperlucidibaca</taxon>
    </lineage>
</organism>
<dbReference type="EMBL" id="JBHTIT010000001">
    <property type="protein sequence ID" value="MFD0950029.1"/>
    <property type="molecule type" value="Genomic_DNA"/>
</dbReference>
<sequence>MLNKLFLLCCFFPFVSPFPIGSDIQPLAGILAAFIVLRKAVSEKTFKPLLLIALFVPIFLLAYNNPFSRFLEIDVGKLVSLSFGAFIIVGFYYAKHELSNKLFICIVSFYLLFTILLLLFTEPMIAIQNLVIRNTNATDYTYRGVATLVTEPGLFGGLLVFFLIITDYLYKYKNMSKITKYIIYGMVIFMLLMTKSGTGYLYFIIYIGIKYFTGEYKLRYKLAFFPLIVLVGGVVFLFGHQIGVGAFGRGADVIIQLADPTSLMLSDSSILTRVVDFYLGLVSIFHYPFGVGNTAALNKAEQLMAVTPFVQNFYMNTGKAFGSNSSFTMLTISYGLLFWLYLLFLFCYVSNSSASAKFFAFLYLSVSYSAAFPAIWILIALHIRGESKISNRKDTVNEVSQK</sequence>
<feature type="transmembrane region" description="Helical" evidence="1">
    <location>
        <begin position="153"/>
        <end position="170"/>
    </location>
</feature>
<dbReference type="RefSeq" id="WP_379070346.1">
    <property type="nucleotide sequence ID" value="NZ_JBHTIT010000001.1"/>
</dbReference>
<feature type="transmembrane region" description="Helical" evidence="1">
    <location>
        <begin position="220"/>
        <end position="239"/>
    </location>
</feature>
<keyword evidence="3" id="KW-1185">Reference proteome</keyword>
<reference evidence="3" key="1">
    <citation type="journal article" date="2019" name="Int. J. Syst. Evol. Microbiol.">
        <title>The Global Catalogue of Microorganisms (GCM) 10K type strain sequencing project: providing services to taxonomists for standard genome sequencing and annotation.</title>
        <authorList>
            <consortium name="The Broad Institute Genomics Platform"/>
            <consortium name="The Broad Institute Genome Sequencing Center for Infectious Disease"/>
            <person name="Wu L."/>
            <person name="Ma J."/>
        </authorList>
    </citation>
    <scope>NUCLEOTIDE SEQUENCE [LARGE SCALE GENOMIC DNA]</scope>
    <source>
        <strain evidence="3">CCUG 63419</strain>
    </source>
</reference>
<keyword evidence="1" id="KW-0472">Membrane</keyword>
<comment type="caution">
    <text evidence="2">The sequence shown here is derived from an EMBL/GenBank/DDBJ whole genome shotgun (WGS) entry which is preliminary data.</text>
</comment>
<feature type="transmembrane region" description="Helical" evidence="1">
    <location>
        <begin position="327"/>
        <end position="346"/>
    </location>
</feature>
<proteinExistence type="predicted"/>
<keyword evidence="1" id="KW-0812">Transmembrane</keyword>
<keyword evidence="1" id="KW-1133">Transmembrane helix</keyword>
<feature type="transmembrane region" description="Helical" evidence="1">
    <location>
        <begin position="49"/>
        <end position="66"/>
    </location>
</feature>
<dbReference type="Proteomes" id="UP001597044">
    <property type="component" value="Unassembled WGS sequence"/>
</dbReference>